<accession>A0A5K3FTA2</accession>
<dbReference type="AlphaFoldDB" id="A0A5K3FTA2"/>
<protein>
    <submittedName>
        <fullName evidence="2">ANK_REP_REGION domain-containing protein</fullName>
    </submittedName>
</protein>
<feature type="compositionally biased region" description="Low complexity" evidence="1">
    <location>
        <begin position="8"/>
        <end position="26"/>
    </location>
</feature>
<name>A0A5K3FTA2_MESCO</name>
<evidence type="ECO:0000313" key="2">
    <source>
        <dbReference type="WBParaSite" id="MCU_011285-RA"/>
    </source>
</evidence>
<reference evidence="2" key="1">
    <citation type="submission" date="2019-11" db="UniProtKB">
        <authorList>
            <consortium name="WormBaseParasite"/>
        </authorList>
    </citation>
    <scope>IDENTIFICATION</scope>
</reference>
<feature type="region of interest" description="Disordered" evidence="1">
    <location>
        <begin position="1"/>
        <end position="26"/>
    </location>
</feature>
<dbReference type="WBParaSite" id="MCU_011285-RA">
    <property type="protein sequence ID" value="MCU_011285-RA"/>
    <property type="gene ID" value="MCU_011285"/>
</dbReference>
<organism evidence="2">
    <name type="scientific">Mesocestoides corti</name>
    <name type="common">Flatworm</name>
    <dbReference type="NCBI Taxonomy" id="53468"/>
    <lineage>
        <taxon>Eukaryota</taxon>
        <taxon>Metazoa</taxon>
        <taxon>Spiralia</taxon>
        <taxon>Lophotrochozoa</taxon>
        <taxon>Platyhelminthes</taxon>
        <taxon>Cestoda</taxon>
        <taxon>Eucestoda</taxon>
        <taxon>Cyclophyllidea</taxon>
        <taxon>Mesocestoididae</taxon>
        <taxon>Mesocestoides</taxon>
    </lineage>
</organism>
<sequence>MALPDQYTSPNITSASSSRRSETSQSILRAARAGNLAKLVDAIAIHGVDINTCNA</sequence>
<proteinExistence type="predicted"/>
<evidence type="ECO:0000256" key="1">
    <source>
        <dbReference type="SAM" id="MobiDB-lite"/>
    </source>
</evidence>